<reference evidence="9 10" key="1">
    <citation type="journal article" date="2024" name="BMC Genomics">
        <title>De novo assembly and annotation of Popillia japonica's genome with initial clues to its potential as an invasive pest.</title>
        <authorList>
            <person name="Cucini C."/>
            <person name="Boschi S."/>
            <person name="Funari R."/>
            <person name="Cardaioli E."/>
            <person name="Iannotti N."/>
            <person name="Marturano G."/>
            <person name="Paoli F."/>
            <person name="Bruttini M."/>
            <person name="Carapelli A."/>
            <person name="Frati F."/>
            <person name="Nardi F."/>
        </authorList>
    </citation>
    <scope>NUCLEOTIDE SEQUENCE [LARGE SCALE GENOMIC DNA]</scope>
    <source>
        <strain evidence="9">DMR45628</strain>
    </source>
</reference>
<dbReference type="GO" id="GO:0005737">
    <property type="term" value="C:cytoplasm"/>
    <property type="evidence" value="ECO:0007669"/>
    <property type="project" value="TreeGrafter"/>
</dbReference>
<evidence type="ECO:0000256" key="1">
    <source>
        <dbReference type="ARBA" id="ARBA00001913"/>
    </source>
</evidence>
<dbReference type="SUPFAM" id="SSF53649">
    <property type="entry name" value="Alkaline phosphatase-like"/>
    <property type="match status" value="1"/>
</dbReference>
<keyword evidence="6" id="KW-0106">Calcium</keyword>
<feature type="chain" id="PRO_5043575971" evidence="7">
    <location>
        <begin position="22"/>
        <end position="517"/>
    </location>
</feature>
<protein>
    <submittedName>
        <fullName evidence="9">Sulfatase</fullName>
    </submittedName>
</protein>
<dbReference type="EMBL" id="JASPKY010000289">
    <property type="protein sequence ID" value="KAK9710704.1"/>
    <property type="molecule type" value="Genomic_DNA"/>
</dbReference>
<dbReference type="Proteomes" id="UP001458880">
    <property type="component" value="Unassembled WGS sequence"/>
</dbReference>
<dbReference type="InterPro" id="IPR000917">
    <property type="entry name" value="Sulfatase_N"/>
</dbReference>
<keyword evidence="3" id="KW-0479">Metal-binding</keyword>
<comment type="similarity">
    <text evidence="2">Belongs to the sulfatase family.</text>
</comment>
<gene>
    <name evidence="9" type="ORF">QE152_g25869</name>
</gene>
<evidence type="ECO:0000259" key="8">
    <source>
        <dbReference type="Pfam" id="PF00884"/>
    </source>
</evidence>
<dbReference type="Gene3D" id="3.40.720.10">
    <property type="entry name" value="Alkaline Phosphatase, subunit A"/>
    <property type="match status" value="1"/>
</dbReference>
<proteinExistence type="inferred from homology"/>
<evidence type="ECO:0000256" key="3">
    <source>
        <dbReference type="ARBA" id="ARBA00022723"/>
    </source>
</evidence>
<dbReference type="PANTHER" id="PTHR45953">
    <property type="entry name" value="IDURONATE 2-SULFATASE"/>
    <property type="match status" value="1"/>
</dbReference>
<comment type="cofactor">
    <cofactor evidence="1">
        <name>Ca(2+)</name>
        <dbReference type="ChEBI" id="CHEBI:29108"/>
    </cofactor>
</comment>
<evidence type="ECO:0000313" key="9">
    <source>
        <dbReference type="EMBL" id="KAK9710704.1"/>
    </source>
</evidence>
<dbReference type="GO" id="GO:0046872">
    <property type="term" value="F:metal ion binding"/>
    <property type="evidence" value="ECO:0007669"/>
    <property type="project" value="UniProtKB-KW"/>
</dbReference>
<keyword evidence="5" id="KW-0378">Hydrolase</keyword>
<dbReference type="PANTHER" id="PTHR45953:SF1">
    <property type="entry name" value="IDURONATE 2-SULFATASE"/>
    <property type="match status" value="1"/>
</dbReference>
<feature type="signal peptide" evidence="7">
    <location>
        <begin position="1"/>
        <end position="21"/>
    </location>
</feature>
<dbReference type="CDD" id="cd16030">
    <property type="entry name" value="iduronate-2-sulfatase"/>
    <property type="match status" value="1"/>
</dbReference>
<name>A0AAW1K088_POPJA</name>
<evidence type="ECO:0000256" key="4">
    <source>
        <dbReference type="ARBA" id="ARBA00022729"/>
    </source>
</evidence>
<dbReference type="GO" id="GO:0004423">
    <property type="term" value="F:iduronate-2-sulfatase activity"/>
    <property type="evidence" value="ECO:0007669"/>
    <property type="project" value="InterPro"/>
</dbReference>
<keyword evidence="4 7" id="KW-0732">Signal</keyword>
<comment type="caution">
    <text evidence="9">The sequence shown here is derived from an EMBL/GenBank/DDBJ whole genome shotgun (WGS) entry which is preliminary data.</text>
</comment>
<evidence type="ECO:0000313" key="10">
    <source>
        <dbReference type="Proteomes" id="UP001458880"/>
    </source>
</evidence>
<accession>A0AAW1K088</accession>
<feature type="domain" description="Sulfatase N-terminal" evidence="8">
    <location>
        <begin position="25"/>
        <end position="376"/>
    </location>
</feature>
<organism evidence="9 10">
    <name type="scientific">Popillia japonica</name>
    <name type="common">Japanese beetle</name>
    <dbReference type="NCBI Taxonomy" id="7064"/>
    <lineage>
        <taxon>Eukaryota</taxon>
        <taxon>Metazoa</taxon>
        <taxon>Ecdysozoa</taxon>
        <taxon>Arthropoda</taxon>
        <taxon>Hexapoda</taxon>
        <taxon>Insecta</taxon>
        <taxon>Pterygota</taxon>
        <taxon>Neoptera</taxon>
        <taxon>Endopterygota</taxon>
        <taxon>Coleoptera</taxon>
        <taxon>Polyphaga</taxon>
        <taxon>Scarabaeiformia</taxon>
        <taxon>Scarabaeidae</taxon>
        <taxon>Rutelinae</taxon>
        <taxon>Popillia</taxon>
    </lineage>
</organism>
<dbReference type="Pfam" id="PF00884">
    <property type="entry name" value="Sulfatase"/>
    <property type="match status" value="1"/>
</dbReference>
<evidence type="ECO:0000256" key="7">
    <source>
        <dbReference type="SAM" id="SignalP"/>
    </source>
</evidence>
<keyword evidence="10" id="KW-1185">Reference proteome</keyword>
<evidence type="ECO:0000256" key="6">
    <source>
        <dbReference type="ARBA" id="ARBA00022837"/>
    </source>
</evidence>
<dbReference type="InterPro" id="IPR017850">
    <property type="entry name" value="Alkaline_phosphatase_core_sf"/>
</dbReference>
<dbReference type="AlphaFoldDB" id="A0AAW1K088"/>
<dbReference type="InterPro" id="IPR035874">
    <property type="entry name" value="IDS"/>
</dbReference>
<sequence length="517" mass="59068">MLIRKLLLLLVGYTMLTNVSLQNYNVLLIVVDDLRPALGIYDGANAYTPNIDNLAQKSFVFKNAFCQQARCAPSRTSFLTSRRPDTLHLYDSNSYWRDTVGDFTTLPQYFRINDYFTHSIGKIFKSGISSNFNDDSEYSWSRAPFHPTSEMFEHAKVCLTRDGSLAHNLICPVLVKEQPMGVLPDLESLNAALEFIRRSDEITNGLPYFLAVGFSKPHVPFRFPIKYLKEHPLSSIKLPTVRWRPPSLPNIAWSSWSDIRSFDDIKALNVTSSCNGISDYVLKEIIQAYSSSVTYIDEIIGRLLAKIKEDTIIVLLGDNGFSLGEHGEFSKYSNFDVTTRVPLIIHLPKLLHQTMVVEELVELVDLFPTLVELVGISPILQKCNIDGTNSQLCTEGVSLVPLMMSKMQPTMEFCPKSAAFSQYPKTLKPPDFFNSDTPALNDIKIMGYSIRTKSHRYTEWVEFDSRTCMPNWDHVYDRELYDHCIDPHENFNIADREDMGEVMEMLRQKLVLGWRYA</sequence>
<evidence type="ECO:0000256" key="5">
    <source>
        <dbReference type="ARBA" id="ARBA00022801"/>
    </source>
</evidence>
<evidence type="ECO:0000256" key="2">
    <source>
        <dbReference type="ARBA" id="ARBA00008779"/>
    </source>
</evidence>